<keyword evidence="2 5" id="KW-0479">Metal-binding</keyword>
<comment type="catalytic activity">
    <reaction evidence="5">
        <text>L-histidinol + 2 NAD(+) + H2O = L-histidine + 2 NADH + 3 H(+)</text>
        <dbReference type="Rhea" id="RHEA:20641"/>
        <dbReference type="ChEBI" id="CHEBI:15377"/>
        <dbReference type="ChEBI" id="CHEBI:15378"/>
        <dbReference type="ChEBI" id="CHEBI:57540"/>
        <dbReference type="ChEBI" id="CHEBI:57595"/>
        <dbReference type="ChEBI" id="CHEBI:57699"/>
        <dbReference type="ChEBI" id="CHEBI:57945"/>
        <dbReference type="EC" id="1.1.1.23"/>
    </reaction>
</comment>
<feature type="binding site" evidence="5 8">
    <location>
        <position position="213"/>
    </location>
    <ligand>
        <name>NAD(+)</name>
        <dbReference type="ChEBI" id="CHEBI:57540"/>
    </ligand>
</feature>
<comment type="function">
    <text evidence="5">Catalyzes the sequential NAD-dependent oxidations of L-histidinol to L-histidinaldehyde and then to L-histidine.</text>
</comment>
<feature type="binding site" evidence="5 10">
    <location>
        <position position="261"/>
    </location>
    <ligand>
        <name>Zn(2+)</name>
        <dbReference type="ChEBI" id="CHEBI:29105"/>
    </ligand>
</feature>
<dbReference type="SUPFAM" id="SSF53720">
    <property type="entry name" value="ALDH-like"/>
    <property type="match status" value="1"/>
</dbReference>
<keyword evidence="13" id="KW-1185">Reference proteome</keyword>
<dbReference type="InterPro" id="IPR001692">
    <property type="entry name" value="Histidinol_DH_CS"/>
</dbReference>
<dbReference type="GO" id="GO:0008270">
    <property type="term" value="F:zinc ion binding"/>
    <property type="evidence" value="ECO:0007669"/>
    <property type="project" value="UniProtKB-UniRule"/>
</dbReference>
<gene>
    <name evidence="5 12" type="primary">hisD</name>
    <name evidence="12" type="ORF">G5C33_04840</name>
</gene>
<evidence type="ECO:0000313" key="13">
    <source>
        <dbReference type="Proteomes" id="UP000501568"/>
    </source>
</evidence>
<dbReference type="AlphaFoldDB" id="A0A6G6Y2W1"/>
<evidence type="ECO:0000256" key="10">
    <source>
        <dbReference type="PIRSR" id="PIRSR000099-4"/>
    </source>
</evidence>
<evidence type="ECO:0000256" key="1">
    <source>
        <dbReference type="ARBA" id="ARBA00010178"/>
    </source>
</evidence>
<evidence type="ECO:0000256" key="11">
    <source>
        <dbReference type="RuleBase" id="RU004175"/>
    </source>
</evidence>
<dbReference type="NCBIfam" id="TIGR00069">
    <property type="entry name" value="hisD"/>
    <property type="match status" value="1"/>
</dbReference>
<dbReference type="InterPro" id="IPR022695">
    <property type="entry name" value="Histidinol_DH_monofunct"/>
</dbReference>
<organism evidence="12 13">
    <name type="scientific">Stakelama tenebrarum</name>
    <dbReference type="NCBI Taxonomy" id="2711215"/>
    <lineage>
        <taxon>Bacteria</taxon>
        <taxon>Pseudomonadati</taxon>
        <taxon>Pseudomonadota</taxon>
        <taxon>Alphaproteobacteria</taxon>
        <taxon>Sphingomonadales</taxon>
        <taxon>Sphingomonadaceae</taxon>
        <taxon>Stakelama</taxon>
    </lineage>
</organism>
<feature type="active site" description="Proton acceptor" evidence="5 7">
    <location>
        <position position="326"/>
    </location>
</feature>
<feature type="binding site" evidence="5 8">
    <location>
        <position position="129"/>
    </location>
    <ligand>
        <name>NAD(+)</name>
        <dbReference type="ChEBI" id="CHEBI:57540"/>
    </ligand>
</feature>
<feature type="binding site" evidence="5 9">
    <location>
        <position position="419"/>
    </location>
    <ligand>
        <name>substrate</name>
    </ligand>
</feature>
<feature type="binding site" evidence="5 8">
    <location>
        <position position="190"/>
    </location>
    <ligand>
        <name>NAD(+)</name>
        <dbReference type="ChEBI" id="CHEBI:57540"/>
    </ligand>
</feature>
<reference evidence="12 13" key="1">
    <citation type="submission" date="2020-02" db="EMBL/GenBank/DDBJ databases">
        <authorList>
            <person name="Zheng R.K."/>
            <person name="Sun C.M."/>
        </authorList>
    </citation>
    <scope>NUCLEOTIDE SEQUENCE [LARGE SCALE GENOMIC DNA]</scope>
    <source>
        <strain evidence="13">zrk23</strain>
    </source>
</reference>
<name>A0A6G6Y2W1_9SPHN</name>
<feature type="binding site" evidence="5 10">
    <location>
        <position position="258"/>
    </location>
    <ligand>
        <name>Zn(2+)</name>
        <dbReference type="ChEBI" id="CHEBI:29105"/>
    </ligand>
</feature>
<feature type="binding site" evidence="5 9">
    <location>
        <position position="327"/>
    </location>
    <ligand>
        <name>substrate</name>
    </ligand>
</feature>
<evidence type="ECO:0000256" key="7">
    <source>
        <dbReference type="PIRSR" id="PIRSR000099-1"/>
    </source>
</evidence>
<dbReference type="Proteomes" id="UP000501568">
    <property type="component" value="Chromosome"/>
</dbReference>
<keyword evidence="5" id="KW-0028">Amino-acid biosynthesis</keyword>
<keyword evidence="4 5" id="KW-0560">Oxidoreductase</keyword>
<evidence type="ECO:0000256" key="6">
    <source>
        <dbReference type="PIRNR" id="PIRNR000099"/>
    </source>
</evidence>
<dbReference type="InterPro" id="IPR016161">
    <property type="entry name" value="Ald_DH/histidinol_DH"/>
</dbReference>
<dbReference type="HAMAP" id="MF_01024">
    <property type="entry name" value="HisD"/>
    <property type="match status" value="1"/>
</dbReference>
<dbReference type="PANTHER" id="PTHR21256:SF2">
    <property type="entry name" value="HISTIDINE BIOSYNTHESIS TRIFUNCTIONAL PROTEIN"/>
    <property type="match status" value="1"/>
</dbReference>
<comment type="similarity">
    <text evidence="1 5 6 11">Belongs to the histidinol dehydrogenase family.</text>
</comment>
<dbReference type="GO" id="GO:0004399">
    <property type="term" value="F:histidinol dehydrogenase activity"/>
    <property type="evidence" value="ECO:0007669"/>
    <property type="project" value="UniProtKB-UniRule"/>
</dbReference>
<feature type="active site" description="Proton acceptor" evidence="5 7">
    <location>
        <position position="327"/>
    </location>
</feature>
<dbReference type="EC" id="1.1.1.23" evidence="5"/>
<feature type="binding site" evidence="5 10">
    <location>
        <position position="360"/>
    </location>
    <ligand>
        <name>Zn(2+)</name>
        <dbReference type="ChEBI" id="CHEBI:29105"/>
    </ligand>
</feature>
<dbReference type="Pfam" id="PF00815">
    <property type="entry name" value="Histidinol_dh"/>
    <property type="match status" value="1"/>
</dbReference>
<dbReference type="FunFam" id="3.40.50.1980:FF:000001">
    <property type="entry name" value="Histidinol dehydrogenase"/>
    <property type="match status" value="1"/>
</dbReference>
<evidence type="ECO:0000313" key="12">
    <source>
        <dbReference type="EMBL" id="QIG79181.1"/>
    </source>
</evidence>
<dbReference type="Gene3D" id="3.40.50.1980">
    <property type="entry name" value="Nitrogenase molybdenum iron protein domain"/>
    <property type="match status" value="2"/>
</dbReference>
<keyword evidence="5 8" id="KW-0520">NAD</keyword>
<protein>
    <recommendedName>
        <fullName evidence="5">Histidinol dehydrogenase</fullName>
        <shortName evidence="5">HDH</shortName>
        <ecNumber evidence="5">1.1.1.23</ecNumber>
    </recommendedName>
</protein>
<dbReference type="PIRSF" id="PIRSF000099">
    <property type="entry name" value="Histidinol_dh"/>
    <property type="match status" value="1"/>
</dbReference>
<evidence type="ECO:0000256" key="5">
    <source>
        <dbReference type="HAMAP-Rule" id="MF_01024"/>
    </source>
</evidence>
<proteinExistence type="inferred from homology"/>
<dbReference type="CDD" id="cd06572">
    <property type="entry name" value="Histidinol_dh"/>
    <property type="match status" value="1"/>
</dbReference>
<dbReference type="RefSeq" id="WP_165326182.1">
    <property type="nucleotide sequence ID" value="NZ_CP049109.1"/>
</dbReference>
<feature type="binding site" evidence="5 10">
    <location>
        <position position="419"/>
    </location>
    <ligand>
        <name>Zn(2+)</name>
        <dbReference type="ChEBI" id="CHEBI:29105"/>
    </ligand>
</feature>
<sequence>MIRLDSTTPDFADAFTALVNARREADEDVARDVAAIIARVRSEGDAALADLTRRFDGHDPDASGWRIDSAACRAAFDALDPDLREALELAATRIRAYHEAQRPADSDTTDAQGIRLGARWRAVDAAGVYVPGGRAAYPSSVLMNAIPARVAGVERLVMVTPTPKGETNGLVLAAAHLAGVDEIWRVGGAQAVAALAYGTDRIAPVDVVTGPGNAWVAEAKRQLYGVVGIDMVAGPSEIVVVADGANDPEWIAADLLSQAEHDPTSQSILFTDDPAFADAVAQALEAQIETLATGRTARTSWDANGAIIRVPALADAMPLVDRLAPEHLELACDDPEALFGQVRHAGSVFLGRHTPEAVGDYVAGPNHVLPTGRRARFASGLSVLDYMKRTSFLALDADGLAAIGPAAVALAGAEGLPAHARSVALRLKR</sequence>
<evidence type="ECO:0000256" key="2">
    <source>
        <dbReference type="ARBA" id="ARBA00022723"/>
    </source>
</evidence>
<feature type="binding site" evidence="5 9">
    <location>
        <position position="261"/>
    </location>
    <ligand>
        <name>substrate</name>
    </ligand>
</feature>
<comment type="pathway">
    <text evidence="5">Amino-acid biosynthesis; L-histidine biosynthesis; L-histidine from 5-phospho-alpha-D-ribose 1-diphosphate: step 9/9.</text>
</comment>
<accession>A0A6G6Y2W1</accession>
<keyword evidence="3 5" id="KW-0862">Zinc</keyword>
<dbReference type="InterPro" id="IPR012131">
    <property type="entry name" value="Hstdl_DH"/>
</dbReference>
<comment type="cofactor">
    <cofactor evidence="5 10">
        <name>Zn(2+)</name>
        <dbReference type="ChEBI" id="CHEBI:29105"/>
    </cofactor>
    <text evidence="5 10">Binds 1 zinc ion per subunit.</text>
</comment>
<feature type="binding site" evidence="5 9">
    <location>
        <position position="414"/>
    </location>
    <ligand>
        <name>substrate</name>
    </ligand>
</feature>
<feature type="binding site" evidence="5 9">
    <location>
        <position position="236"/>
    </location>
    <ligand>
        <name>substrate</name>
    </ligand>
</feature>
<evidence type="ECO:0000256" key="9">
    <source>
        <dbReference type="PIRSR" id="PIRSR000099-3"/>
    </source>
</evidence>
<feature type="binding site" evidence="5 9">
    <location>
        <position position="258"/>
    </location>
    <ligand>
        <name>substrate</name>
    </ligand>
</feature>
<keyword evidence="5" id="KW-0368">Histidine biosynthesis</keyword>
<dbReference type="FunFam" id="3.40.50.1980:FF:000026">
    <property type="entry name" value="Histidinol dehydrogenase"/>
    <property type="match status" value="1"/>
</dbReference>
<dbReference type="UniPathway" id="UPA00031">
    <property type="reaction ID" value="UER00014"/>
</dbReference>
<dbReference type="PRINTS" id="PR00083">
    <property type="entry name" value="HOLDHDRGNASE"/>
</dbReference>
<evidence type="ECO:0000256" key="8">
    <source>
        <dbReference type="PIRSR" id="PIRSR000099-2"/>
    </source>
</evidence>
<dbReference type="PANTHER" id="PTHR21256">
    <property type="entry name" value="HISTIDINOL DEHYDROGENASE HDH"/>
    <property type="match status" value="1"/>
</dbReference>
<evidence type="ECO:0000256" key="3">
    <source>
        <dbReference type="ARBA" id="ARBA00022833"/>
    </source>
</evidence>
<feature type="binding site" evidence="5 9">
    <location>
        <position position="360"/>
    </location>
    <ligand>
        <name>substrate</name>
    </ligand>
</feature>
<dbReference type="EMBL" id="CP049109">
    <property type="protein sequence ID" value="QIG79181.1"/>
    <property type="molecule type" value="Genomic_DNA"/>
</dbReference>
<dbReference type="GO" id="GO:0051287">
    <property type="term" value="F:NAD binding"/>
    <property type="evidence" value="ECO:0007669"/>
    <property type="project" value="InterPro"/>
</dbReference>
<dbReference type="Gene3D" id="1.20.5.1300">
    <property type="match status" value="1"/>
</dbReference>
<dbReference type="GO" id="GO:0000105">
    <property type="term" value="P:L-histidine biosynthetic process"/>
    <property type="evidence" value="ECO:0007669"/>
    <property type="project" value="UniProtKB-UniRule"/>
</dbReference>
<evidence type="ECO:0000256" key="4">
    <source>
        <dbReference type="ARBA" id="ARBA00023002"/>
    </source>
</evidence>
<dbReference type="GO" id="GO:0005829">
    <property type="term" value="C:cytosol"/>
    <property type="evidence" value="ECO:0007669"/>
    <property type="project" value="TreeGrafter"/>
</dbReference>
<dbReference type="KEGG" id="spzr:G5C33_04840"/>
<dbReference type="PROSITE" id="PS00611">
    <property type="entry name" value="HISOL_DEHYDROGENASE"/>
    <property type="match status" value="1"/>
</dbReference>